<evidence type="ECO:0000313" key="3">
    <source>
        <dbReference type="EMBL" id="OAH53869.1"/>
    </source>
</evidence>
<reference evidence="3 4" key="1">
    <citation type="submission" date="2016-01" db="EMBL/GenBank/DDBJ databases">
        <title>Investigation of taxonomic status of Bacillus aminovorans.</title>
        <authorList>
            <person name="Verma A."/>
            <person name="Pal Y."/>
            <person name="Krishnamurthi S."/>
        </authorList>
    </citation>
    <scope>NUCLEOTIDE SEQUENCE [LARGE SCALE GENOMIC DNA]</scope>
    <source>
        <strain evidence="3 4">DSM 4337</strain>
    </source>
</reference>
<evidence type="ECO:0000256" key="1">
    <source>
        <dbReference type="SAM" id="MobiDB-lite"/>
    </source>
</evidence>
<accession>A0A177KKJ1</accession>
<proteinExistence type="predicted"/>
<protein>
    <submittedName>
        <fullName evidence="3">DNA replication protein</fullName>
    </submittedName>
</protein>
<evidence type="ECO:0000259" key="2">
    <source>
        <dbReference type="Pfam" id="PF01695"/>
    </source>
</evidence>
<dbReference type="Pfam" id="PF01695">
    <property type="entry name" value="IstB_IS21"/>
    <property type="match status" value="1"/>
</dbReference>
<organism evidence="3 4">
    <name type="scientific">Domibacillus aminovorans</name>
    <dbReference type="NCBI Taxonomy" id="29332"/>
    <lineage>
        <taxon>Bacteria</taxon>
        <taxon>Bacillati</taxon>
        <taxon>Bacillota</taxon>
        <taxon>Bacilli</taxon>
        <taxon>Bacillales</taxon>
        <taxon>Bacillaceae</taxon>
        <taxon>Domibacillus</taxon>
    </lineage>
</organism>
<feature type="region of interest" description="Disordered" evidence="1">
    <location>
        <begin position="1"/>
        <end position="21"/>
    </location>
</feature>
<dbReference type="OrthoDB" id="1655960at2"/>
<dbReference type="SUPFAM" id="SSF52540">
    <property type="entry name" value="P-loop containing nucleoside triphosphate hydrolases"/>
    <property type="match status" value="1"/>
</dbReference>
<dbReference type="EMBL" id="LQWZ01000035">
    <property type="protein sequence ID" value="OAH53869.1"/>
    <property type="molecule type" value="Genomic_DNA"/>
</dbReference>
<dbReference type="GO" id="GO:0005524">
    <property type="term" value="F:ATP binding"/>
    <property type="evidence" value="ECO:0007669"/>
    <property type="project" value="InterPro"/>
</dbReference>
<sequence length="293" mass="34024">MADLQEKASQRNKPIESWKPPEKLGADEYECNICNDTEFIIHKNDQGQDVARFCECKERKAWKRRFKQSMIPDEFQKASFENYKCEEEVQQQMMSLTKQYLNEFSIETGEDGLKKKVIPSQNFGLIASFGEQRLKEMPVGERAEMKWKHNNFGIGKTHLQVALAKQLLKKGFQVLIVSDAVFIDDLMQAKRAGDEGEQLNRLLGPALEADVLIWDDIGKSKWTEARETMYYRIINERYRKQMPIVFNSNEDRGTLADKIGYAAASRLIGQCSDEQYRFLLDAEGQDWRLKRSV</sequence>
<dbReference type="Gene3D" id="3.40.50.300">
    <property type="entry name" value="P-loop containing nucleotide triphosphate hydrolases"/>
    <property type="match status" value="1"/>
</dbReference>
<dbReference type="AlphaFoldDB" id="A0A177KKJ1"/>
<dbReference type="Proteomes" id="UP000077271">
    <property type="component" value="Unassembled WGS sequence"/>
</dbReference>
<comment type="caution">
    <text evidence="3">The sequence shown here is derived from an EMBL/GenBank/DDBJ whole genome shotgun (WGS) entry which is preliminary data.</text>
</comment>
<dbReference type="PANTHER" id="PTHR30050">
    <property type="entry name" value="CHROMOSOMAL REPLICATION INITIATOR PROTEIN DNAA"/>
    <property type="match status" value="1"/>
</dbReference>
<dbReference type="GO" id="GO:0006260">
    <property type="term" value="P:DNA replication"/>
    <property type="evidence" value="ECO:0007669"/>
    <property type="project" value="TreeGrafter"/>
</dbReference>
<evidence type="ECO:0000313" key="4">
    <source>
        <dbReference type="Proteomes" id="UP000077271"/>
    </source>
</evidence>
<name>A0A177KKJ1_9BACI</name>
<feature type="domain" description="IstB-like ATP-binding" evidence="2">
    <location>
        <begin position="153"/>
        <end position="249"/>
    </location>
</feature>
<dbReference type="PANTHER" id="PTHR30050:SF4">
    <property type="entry name" value="ATP-BINDING PROTEIN RV3427C IN INSERTION SEQUENCE-RELATED"/>
    <property type="match status" value="1"/>
</dbReference>
<dbReference type="InterPro" id="IPR027417">
    <property type="entry name" value="P-loop_NTPase"/>
</dbReference>
<dbReference type="InterPro" id="IPR002611">
    <property type="entry name" value="IstB_ATP-bd"/>
</dbReference>
<gene>
    <name evidence="3" type="ORF">AWH48_11405</name>
</gene>